<comment type="caution">
    <text evidence="3">The sequence shown here is derived from an EMBL/GenBank/DDBJ whole genome shotgun (WGS) entry which is preliminary data.</text>
</comment>
<reference evidence="3" key="1">
    <citation type="submission" date="2023-07" db="EMBL/GenBank/DDBJ databases">
        <title>draft genome sequence of fig (Ficus carica).</title>
        <authorList>
            <person name="Takahashi T."/>
            <person name="Nishimura K."/>
        </authorList>
    </citation>
    <scope>NUCLEOTIDE SEQUENCE</scope>
</reference>
<evidence type="ECO:0000313" key="3">
    <source>
        <dbReference type="EMBL" id="GMN54803.1"/>
    </source>
</evidence>
<feature type="signal peptide" evidence="2">
    <location>
        <begin position="1"/>
        <end position="29"/>
    </location>
</feature>
<gene>
    <name evidence="3" type="ORF">TIFTF001_023936</name>
</gene>
<dbReference type="PANTHER" id="PTHR33659:SF7">
    <property type="entry name" value="PROTEIN, PUTATIVE-RELATED"/>
    <property type="match status" value="1"/>
</dbReference>
<feature type="chain" id="PRO_5041658763" evidence="2">
    <location>
        <begin position="30"/>
        <end position="68"/>
    </location>
</feature>
<evidence type="ECO:0000256" key="2">
    <source>
        <dbReference type="SAM" id="SignalP"/>
    </source>
</evidence>
<dbReference type="AlphaFoldDB" id="A0AA88DCX4"/>
<dbReference type="EMBL" id="BTGU01000053">
    <property type="protein sequence ID" value="GMN54803.1"/>
    <property type="molecule type" value="Genomic_DNA"/>
</dbReference>
<keyword evidence="1" id="KW-1133">Transmembrane helix</keyword>
<name>A0AA88DCX4_FICCA</name>
<sequence>MASFGTSAAKKTLYLMVVSLLLCMTKIMAQDLATPPAPGLQAGAGIFLPVSGALICLSVLISLVTLLN</sequence>
<evidence type="ECO:0000256" key="1">
    <source>
        <dbReference type="SAM" id="Phobius"/>
    </source>
</evidence>
<proteinExistence type="predicted"/>
<keyword evidence="2" id="KW-0732">Signal</keyword>
<keyword evidence="1" id="KW-0472">Membrane</keyword>
<keyword evidence="1" id="KW-0812">Transmembrane</keyword>
<dbReference type="PANTHER" id="PTHR33659">
    <property type="entry name" value="PROTEIN, PUTATIVE-RELATED-RELATED"/>
    <property type="match status" value="1"/>
</dbReference>
<dbReference type="Proteomes" id="UP001187192">
    <property type="component" value="Unassembled WGS sequence"/>
</dbReference>
<dbReference type="Gramene" id="FCD_00022822-RA">
    <property type="protein sequence ID" value="FCD_00022822-RA:cds"/>
    <property type="gene ID" value="FCD_00022822"/>
</dbReference>
<feature type="transmembrane region" description="Helical" evidence="1">
    <location>
        <begin position="45"/>
        <end position="67"/>
    </location>
</feature>
<accession>A0AA88DCX4</accession>
<protein>
    <submittedName>
        <fullName evidence="3">Uncharacterized protein</fullName>
    </submittedName>
</protein>
<evidence type="ECO:0000313" key="4">
    <source>
        <dbReference type="Proteomes" id="UP001187192"/>
    </source>
</evidence>
<organism evidence="3 4">
    <name type="scientific">Ficus carica</name>
    <name type="common">Common fig</name>
    <dbReference type="NCBI Taxonomy" id="3494"/>
    <lineage>
        <taxon>Eukaryota</taxon>
        <taxon>Viridiplantae</taxon>
        <taxon>Streptophyta</taxon>
        <taxon>Embryophyta</taxon>
        <taxon>Tracheophyta</taxon>
        <taxon>Spermatophyta</taxon>
        <taxon>Magnoliopsida</taxon>
        <taxon>eudicotyledons</taxon>
        <taxon>Gunneridae</taxon>
        <taxon>Pentapetalae</taxon>
        <taxon>rosids</taxon>
        <taxon>fabids</taxon>
        <taxon>Rosales</taxon>
        <taxon>Moraceae</taxon>
        <taxon>Ficeae</taxon>
        <taxon>Ficus</taxon>
    </lineage>
</organism>
<keyword evidence="4" id="KW-1185">Reference proteome</keyword>